<comment type="similarity">
    <text evidence="2">Belongs to the THAP1 family.</text>
</comment>
<name>A0A3M6UTE4_POCDA</name>
<evidence type="ECO:0000313" key="15">
    <source>
        <dbReference type="Proteomes" id="UP000275408"/>
    </source>
</evidence>
<evidence type="ECO:0000256" key="3">
    <source>
        <dbReference type="ARBA" id="ARBA00022723"/>
    </source>
</evidence>
<evidence type="ECO:0000256" key="6">
    <source>
        <dbReference type="ARBA" id="ARBA00023015"/>
    </source>
</evidence>
<dbReference type="AlphaFoldDB" id="A0A3M6UTE4"/>
<evidence type="ECO:0000256" key="1">
    <source>
        <dbReference type="ARBA" id="ARBA00004642"/>
    </source>
</evidence>
<dbReference type="GO" id="GO:0043565">
    <property type="term" value="F:sequence-specific DNA binding"/>
    <property type="evidence" value="ECO:0007669"/>
    <property type="project" value="InterPro"/>
</dbReference>
<gene>
    <name evidence="14" type="ORF">pdam_00024219</name>
</gene>
<keyword evidence="7" id="KW-0175">Coiled coil</keyword>
<dbReference type="InterPro" id="IPR038441">
    <property type="entry name" value="THAP_Znf_sf"/>
</dbReference>
<dbReference type="STRING" id="46731.A0A3M6UTE4"/>
<evidence type="ECO:0000256" key="5">
    <source>
        <dbReference type="ARBA" id="ARBA00022833"/>
    </source>
</evidence>
<evidence type="ECO:0000256" key="9">
    <source>
        <dbReference type="ARBA" id="ARBA00023163"/>
    </source>
</evidence>
<evidence type="ECO:0000256" key="10">
    <source>
        <dbReference type="ARBA" id="ARBA00023242"/>
    </source>
</evidence>
<keyword evidence="9" id="KW-0804">Transcription</keyword>
<evidence type="ECO:0000256" key="8">
    <source>
        <dbReference type="ARBA" id="ARBA00023125"/>
    </source>
</evidence>
<evidence type="ECO:0000313" key="14">
    <source>
        <dbReference type="EMBL" id="RMX56915.1"/>
    </source>
</evidence>
<dbReference type="EMBL" id="RCHS01000766">
    <property type="protein sequence ID" value="RMX56915.1"/>
    <property type="molecule type" value="Genomic_DNA"/>
</dbReference>
<sequence length="117" mass="13960">MAELECFPINTVRAFLREHGFKEMKDEWNCQFGIVLGWSKQATSKKNENLRFHRFPKKRELKDQWIAKIRRDKGDYFAVTENTRVCSKHFCEEDYKVSEDGKGNKIVLKKDHFAVCR</sequence>
<dbReference type="PANTHER" id="PTHR46600">
    <property type="entry name" value="THAP DOMAIN-CONTAINING"/>
    <property type="match status" value="1"/>
</dbReference>
<dbReference type="InterPro" id="IPR006612">
    <property type="entry name" value="THAP_Znf"/>
</dbReference>
<evidence type="ECO:0000256" key="7">
    <source>
        <dbReference type="ARBA" id="ARBA00023054"/>
    </source>
</evidence>
<dbReference type="InterPro" id="IPR026516">
    <property type="entry name" value="THAP1/10"/>
</dbReference>
<dbReference type="GO" id="GO:0008270">
    <property type="term" value="F:zinc ion binding"/>
    <property type="evidence" value="ECO:0007669"/>
    <property type="project" value="UniProtKB-KW"/>
</dbReference>
<proteinExistence type="inferred from homology"/>
<feature type="domain" description="THAP-type" evidence="13">
    <location>
        <begin position="24"/>
        <end position="117"/>
    </location>
</feature>
<reference evidence="14 15" key="1">
    <citation type="journal article" date="2018" name="Sci. Rep.">
        <title>Comparative analysis of the Pocillopora damicornis genome highlights role of immune system in coral evolution.</title>
        <authorList>
            <person name="Cunning R."/>
            <person name="Bay R.A."/>
            <person name="Gillette P."/>
            <person name="Baker A.C."/>
            <person name="Traylor-Knowles N."/>
        </authorList>
    </citation>
    <scope>NUCLEOTIDE SEQUENCE [LARGE SCALE GENOMIC DNA]</scope>
    <source>
        <strain evidence="14">RSMAS</strain>
        <tissue evidence="14">Whole animal</tissue>
    </source>
</reference>
<accession>A0A3M6UTE4</accession>
<keyword evidence="3" id="KW-0479">Metal-binding</keyword>
<keyword evidence="11" id="KW-0131">Cell cycle</keyword>
<evidence type="ECO:0000256" key="4">
    <source>
        <dbReference type="ARBA" id="ARBA00022771"/>
    </source>
</evidence>
<keyword evidence="8 12" id="KW-0238">DNA-binding</keyword>
<keyword evidence="4 12" id="KW-0863">Zinc-finger</keyword>
<comment type="caution">
    <text evidence="14">The sequence shown here is derived from an EMBL/GenBank/DDBJ whole genome shotgun (WGS) entry which is preliminary data.</text>
</comment>
<comment type="subcellular location">
    <subcellularLocation>
        <location evidence="1">Nucleus</location>
        <location evidence="1">Nucleoplasm</location>
    </subcellularLocation>
</comment>
<evidence type="ECO:0000256" key="12">
    <source>
        <dbReference type="PROSITE-ProRule" id="PRU00309"/>
    </source>
</evidence>
<keyword evidence="6" id="KW-0805">Transcription regulation</keyword>
<organism evidence="14 15">
    <name type="scientific">Pocillopora damicornis</name>
    <name type="common">Cauliflower coral</name>
    <name type="synonym">Millepora damicornis</name>
    <dbReference type="NCBI Taxonomy" id="46731"/>
    <lineage>
        <taxon>Eukaryota</taxon>
        <taxon>Metazoa</taxon>
        <taxon>Cnidaria</taxon>
        <taxon>Anthozoa</taxon>
        <taxon>Hexacorallia</taxon>
        <taxon>Scleractinia</taxon>
        <taxon>Astrocoeniina</taxon>
        <taxon>Pocilloporidae</taxon>
        <taxon>Pocillopora</taxon>
    </lineage>
</organism>
<dbReference type="PROSITE" id="PS50950">
    <property type="entry name" value="ZF_THAP"/>
    <property type="match status" value="1"/>
</dbReference>
<dbReference type="Gene3D" id="6.20.210.20">
    <property type="entry name" value="THAP domain"/>
    <property type="match status" value="1"/>
</dbReference>
<evidence type="ECO:0000256" key="2">
    <source>
        <dbReference type="ARBA" id="ARBA00006177"/>
    </source>
</evidence>
<protein>
    <recommendedName>
        <fullName evidence="13">THAP-type domain-containing protein</fullName>
    </recommendedName>
</protein>
<keyword evidence="10" id="KW-0539">Nucleus</keyword>
<dbReference type="PANTHER" id="PTHR46600:SF1">
    <property type="entry name" value="THAP DOMAIN-CONTAINING PROTEIN 1"/>
    <property type="match status" value="1"/>
</dbReference>
<keyword evidence="15" id="KW-1185">Reference proteome</keyword>
<dbReference type="Proteomes" id="UP000275408">
    <property type="component" value="Unassembled WGS sequence"/>
</dbReference>
<dbReference type="SUPFAM" id="SSF57716">
    <property type="entry name" value="Glucocorticoid receptor-like (DNA-binding domain)"/>
    <property type="match status" value="1"/>
</dbReference>
<evidence type="ECO:0000259" key="13">
    <source>
        <dbReference type="PROSITE" id="PS50950"/>
    </source>
</evidence>
<dbReference type="GO" id="GO:0005654">
    <property type="term" value="C:nucleoplasm"/>
    <property type="evidence" value="ECO:0007669"/>
    <property type="project" value="UniProtKB-SubCell"/>
</dbReference>
<evidence type="ECO:0000256" key="11">
    <source>
        <dbReference type="ARBA" id="ARBA00023306"/>
    </source>
</evidence>
<dbReference type="Pfam" id="PF05485">
    <property type="entry name" value="THAP"/>
    <property type="match status" value="1"/>
</dbReference>
<keyword evidence="5" id="KW-0862">Zinc</keyword>